<dbReference type="Proteomes" id="UP000585474">
    <property type="component" value="Unassembled WGS sequence"/>
</dbReference>
<sequence length="197" mass="20658">MALTRKVFVCNGDYSQLQHRGSLSSLCGNGLVDTAALARPVSNSIRIELCCGSSSGVPVLTGSGYVIGLELSLSLVIPSVTLAKNTKEKLSRLVGQGSELSPSSAIPSMTLTKNTNEKLSGFSWEPAFDSANHLLTLTECTLARLVGQGSELSLSSVIPSVNLAKNTKEKLSSVIGCTSVGTWHGRMAPRVCSLMNS</sequence>
<dbReference type="AlphaFoldDB" id="A0A7J0D7W4"/>
<protein>
    <submittedName>
        <fullName evidence="1">Uncharacterized protein</fullName>
    </submittedName>
</protein>
<gene>
    <name evidence="1" type="ORF">Acr_00g0005940</name>
</gene>
<name>A0A7J0D7W4_9ERIC</name>
<organism evidence="1 2">
    <name type="scientific">Actinidia rufa</name>
    <dbReference type="NCBI Taxonomy" id="165716"/>
    <lineage>
        <taxon>Eukaryota</taxon>
        <taxon>Viridiplantae</taxon>
        <taxon>Streptophyta</taxon>
        <taxon>Embryophyta</taxon>
        <taxon>Tracheophyta</taxon>
        <taxon>Spermatophyta</taxon>
        <taxon>Magnoliopsida</taxon>
        <taxon>eudicotyledons</taxon>
        <taxon>Gunneridae</taxon>
        <taxon>Pentapetalae</taxon>
        <taxon>asterids</taxon>
        <taxon>Ericales</taxon>
        <taxon>Actinidiaceae</taxon>
        <taxon>Actinidia</taxon>
    </lineage>
</organism>
<dbReference type="EMBL" id="BJWL01000075">
    <property type="protein sequence ID" value="GFS29241.1"/>
    <property type="molecule type" value="Genomic_DNA"/>
</dbReference>
<evidence type="ECO:0000313" key="1">
    <source>
        <dbReference type="EMBL" id="GFS29241.1"/>
    </source>
</evidence>
<evidence type="ECO:0000313" key="2">
    <source>
        <dbReference type="Proteomes" id="UP000585474"/>
    </source>
</evidence>
<keyword evidence="2" id="KW-1185">Reference proteome</keyword>
<reference evidence="2" key="1">
    <citation type="submission" date="2019-07" db="EMBL/GenBank/DDBJ databases">
        <title>De Novo Assembly of kiwifruit Actinidia rufa.</title>
        <authorList>
            <person name="Sugita-Konishi S."/>
            <person name="Sato K."/>
            <person name="Mori E."/>
            <person name="Abe Y."/>
            <person name="Kisaki G."/>
            <person name="Hamano K."/>
            <person name="Suezawa K."/>
            <person name="Otani M."/>
            <person name="Fukuda T."/>
            <person name="Manabe T."/>
            <person name="Gomi K."/>
            <person name="Tabuchi M."/>
            <person name="Akimitsu K."/>
            <person name="Kataoka I."/>
        </authorList>
    </citation>
    <scope>NUCLEOTIDE SEQUENCE [LARGE SCALE GENOMIC DNA]</scope>
    <source>
        <strain evidence="2">cv. Fuchu</strain>
    </source>
</reference>
<accession>A0A7J0D7W4</accession>
<proteinExistence type="predicted"/>
<comment type="caution">
    <text evidence="1">The sequence shown here is derived from an EMBL/GenBank/DDBJ whole genome shotgun (WGS) entry which is preliminary data.</text>
</comment>